<dbReference type="GeneID" id="79267777"/>
<evidence type="ECO:0000313" key="1">
    <source>
        <dbReference type="EMBL" id="MFC7236071.1"/>
    </source>
</evidence>
<proteinExistence type="predicted"/>
<sequence length="156" mass="16230">MTIASETREAVRRRPFLHAALSAGVVNYNAAARHLGVGDEETVATALRRYADELPTPESPDREARVDMRSGLGPVDVADALLSVGDAAFGPDGGDFTAVLATGDVVVADLSRVLARLDVEGVETEAAGASEGHLVCLVGRDDGVDALRYVEDALSA</sequence>
<gene>
    <name evidence="1" type="ORF">ACFQJ4_12165</name>
</gene>
<dbReference type="InterPro" id="IPR055945">
    <property type="entry name" value="DUF7523"/>
</dbReference>
<dbReference type="Pfam" id="PF24367">
    <property type="entry name" value="DUF7523"/>
    <property type="match status" value="1"/>
</dbReference>
<dbReference type="RefSeq" id="WP_276234222.1">
    <property type="nucleotide sequence ID" value="NZ_CP119802.1"/>
</dbReference>
<comment type="caution">
    <text evidence="1">The sequence shown here is derived from an EMBL/GenBank/DDBJ whole genome shotgun (WGS) entry which is preliminary data.</text>
</comment>
<accession>A0ABD5ZR25</accession>
<evidence type="ECO:0000313" key="2">
    <source>
        <dbReference type="Proteomes" id="UP001596398"/>
    </source>
</evidence>
<dbReference type="EMBL" id="JBHTAP010000001">
    <property type="protein sequence ID" value="MFC7236071.1"/>
    <property type="molecule type" value="Genomic_DNA"/>
</dbReference>
<name>A0ABD5ZR25_9EURY</name>
<reference evidence="1 2" key="1">
    <citation type="journal article" date="2019" name="Int. J. Syst. Evol. Microbiol.">
        <title>The Global Catalogue of Microorganisms (GCM) 10K type strain sequencing project: providing services to taxonomists for standard genome sequencing and annotation.</title>
        <authorList>
            <consortium name="The Broad Institute Genomics Platform"/>
            <consortium name="The Broad Institute Genome Sequencing Center for Infectious Disease"/>
            <person name="Wu L."/>
            <person name="Ma J."/>
        </authorList>
    </citation>
    <scope>NUCLEOTIDE SEQUENCE [LARGE SCALE GENOMIC DNA]</scope>
    <source>
        <strain evidence="1 2">DT85</strain>
    </source>
</reference>
<dbReference type="AlphaFoldDB" id="A0ABD5ZR25"/>
<protein>
    <submittedName>
        <fullName evidence="1">Uncharacterized protein</fullName>
    </submittedName>
</protein>
<organism evidence="1 2">
    <name type="scientific">Halosegnis marinus</name>
    <dbReference type="NCBI Taxonomy" id="3034023"/>
    <lineage>
        <taxon>Archaea</taxon>
        <taxon>Methanobacteriati</taxon>
        <taxon>Methanobacteriota</taxon>
        <taxon>Stenosarchaea group</taxon>
        <taxon>Halobacteria</taxon>
        <taxon>Halobacteriales</taxon>
        <taxon>Natronomonadaceae</taxon>
        <taxon>Halosegnis</taxon>
    </lineage>
</organism>
<dbReference type="Proteomes" id="UP001596398">
    <property type="component" value="Unassembled WGS sequence"/>
</dbReference>
<keyword evidence="2" id="KW-1185">Reference proteome</keyword>